<evidence type="ECO:0000313" key="1">
    <source>
        <dbReference type="EMBL" id="TJW09727.1"/>
    </source>
</evidence>
<dbReference type="AlphaFoldDB" id="A0A4T9T8I9"/>
<protein>
    <submittedName>
        <fullName evidence="1">DUF1788 domain-containing protein</fullName>
    </submittedName>
</protein>
<accession>A0A4T9T8I9</accession>
<organism evidence="1 2">
    <name type="scientific">Parvibacter caecicola</name>
    <dbReference type="NCBI Taxonomy" id="747645"/>
    <lineage>
        <taxon>Bacteria</taxon>
        <taxon>Bacillati</taxon>
        <taxon>Actinomycetota</taxon>
        <taxon>Coriobacteriia</taxon>
        <taxon>Coriobacteriales</taxon>
        <taxon>Coriobacteriaceae</taxon>
        <taxon>Parvibacter</taxon>
    </lineage>
</organism>
<dbReference type="Proteomes" id="UP000309454">
    <property type="component" value="Unassembled WGS sequence"/>
</dbReference>
<name>A0A4T9T8I9_9ACTN</name>
<reference evidence="1 2" key="1">
    <citation type="submission" date="2019-04" db="EMBL/GenBank/DDBJ databases">
        <title>Microbes associate with the intestines of laboratory mice.</title>
        <authorList>
            <person name="Navarre W."/>
            <person name="Wong E."/>
            <person name="Huang K.C."/>
            <person name="Tropini C."/>
            <person name="Ng K."/>
            <person name="Yu B."/>
        </authorList>
    </citation>
    <scope>NUCLEOTIDE SEQUENCE [LARGE SCALE GENOMIC DNA]</scope>
    <source>
        <strain evidence="1 2">NM48_B13</strain>
    </source>
</reference>
<dbReference type="EMBL" id="SSTM01000007">
    <property type="protein sequence ID" value="TJW09727.1"/>
    <property type="molecule type" value="Genomic_DNA"/>
</dbReference>
<comment type="caution">
    <text evidence="1">The sequence shown here is derived from an EMBL/GenBank/DDBJ whole genome shotgun (WGS) entry which is preliminary data.</text>
</comment>
<gene>
    <name evidence="1" type="ORF">E5982_08745</name>
</gene>
<keyword evidence="2" id="KW-1185">Reference proteome</keyword>
<evidence type="ECO:0000313" key="2">
    <source>
        <dbReference type="Proteomes" id="UP000309454"/>
    </source>
</evidence>
<dbReference type="Pfam" id="PF08747">
    <property type="entry name" value="BrxB"/>
    <property type="match status" value="1"/>
</dbReference>
<sequence>MSNQTIPDGRSLEELQRRSEILRRRLADPSFLQNRGLGNEVGFYTFCYNPALELQVRQLVAQLKSESESGRLPCRIEEHNLYDTLLDICRERRILDRIPQQEQRRGPAALRSQLLKTASPEAFAQAICRQPHQPGSVMFLTGVGEVYPFLRVHVLLDNLQPLTAELPVVLFYPGKYTGQSLSLFNRLEDGNYYRAFDLI</sequence>
<proteinExistence type="predicted"/>
<dbReference type="OrthoDB" id="1093513at2"/>
<dbReference type="RefSeq" id="WP_136846140.1">
    <property type="nucleotide sequence ID" value="NZ_CAOKAH010000006.1"/>
</dbReference>
<dbReference type="InterPro" id="IPR014858">
    <property type="entry name" value="BrxB"/>
</dbReference>